<protein>
    <submittedName>
        <fullName evidence="1">Uncharacterized protein</fullName>
    </submittedName>
</protein>
<keyword evidence="2" id="KW-1185">Reference proteome</keyword>
<proteinExistence type="predicted"/>
<organism evidence="1 2">
    <name type="scientific">Flavobacterium micromati</name>
    <dbReference type="NCBI Taxonomy" id="229205"/>
    <lineage>
        <taxon>Bacteria</taxon>
        <taxon>Pseudomonadati</taxon>
        <taxon>Bacteroidota</taxon>
        <taxon>Flavobacteriia</taxon>
        <taxon>Flavobacteriales</taxon>
        <taxon>Flavobacteriaceae</taxon>
        <taxon>Flavobacterium</taxon>
    </lineage>
</organism>
<sequence length="58" mass="6605">MVLYFVSLTNSLFTVVFSAVVAISQLDLNLNYKLFNVLLYYSKLEKSAGSDQYLIFVT</sequence>
<gene>
    <name evidence="1" type="ORF">SAMN05444372_108163</name>
</gene>
<dbReference type="EMBL" id="FQWF01000008">
    <property type="protein sequence ID" value="SHG67332.1"/>
    <property type="molecule type" value="Genomic_DNA"/>
</dbReference>
<name>A0A1M5LQ98_9FLAO</name>
<accession>A0A1M5LQ98</accession>
<dbReference type="AlphaFoldDB" id="A0A1M5LQ98"/>
<dbReference type="Proteomes" id="UP000184020">
    <property type="component" value="Unassembled WGS sequence"/>
</dbReference>
<evidence type="ECO:0000313" key="1">
    <source>
        <dbReference type="EMBL" id="SHG67332.1"/>
    </source>
</evidence>
<evidence type="ECO:0000313" key="2">
    <source>
        <dbReference type="Proteomes" id="UP000184020"/>
    </source>
</evidence>
<reference evidence="2" key="1">
    <citation type="submission" date="2016-11" db="EMBL/GenBank/DDBJ databases">
        <authorList>
            <person name="Varghese N."/>
            <person name="Submissions S."/>
        </authorList>
    </citation>
    <scope>NUCLEOTIDE SEQUENCE [LARGE SCALE GENOMIC DNA]</scope>
    <source>
        <strain evidence="2">DSM 17659</strain>
    </source>
</reference>